<dbReference type="AlphaFoldDB" id="A0A1M7JB63"/>
<sequence length="272" mass="31044">MPNHADNNELARNLRSLCDHKRSVSEVCRGTGINRQQFNKYLSGLHRPSSSNLQKIARYFGVAPTALDMPHADFVTLLDGRYFTLIDQLARTPKSKLLFEALLDGEAGAADRFVGCYDRYHYSSIYPGRILRSAFCVYRKGPLLLHYCIERFPGHDRPDKAEYIFKYHGATIPLSDRLHALDFESVQRNEITLSILAPQTRSSSKFLFGLMTGIAATMLRQPFATRVALHYRSPGLLRREHLRRTTVLAADDPSIPFEALDFLNRKRDMILL</sequence>
<reference evidence="3" key="1">
    <citation type="submission" date="2016-11" db="EMBL/GenBank/DDBJ databases">
        <authorList>
            <person name="Varghese N."/>
            <person name="Submissions S."/>
        </authorList>
    </citation>
    <scope>NUCLEOTIDE SEQUENCE [LARGE SCALE GENOMIC DNA]</scope>
    <source>
        <strain evidence="3">DSM 6637</strain>
    </source>
</reference>
<accession>A0A1M7JB63</accession>
<dbReference type="GO" id="GO:0003677">
    <property type="term" value="F:DNA binding"/>
    <property type="evidence" value="ECO:0007669"/>
    <property type="project" value="UniProtKB-KW"/>
</dbReference>
<feature type="domain" description="HTH cro/C1-type" evidence="1">
    <location>
        <begin position="14"/>
        <end position="67"/>
    </location>
</feature>
<dbReference type="STRING" id="53463.SAMN05444389_11138"/>
<gene>
    <name evidence="2" type="ORF">SAMN05444389_11138</name>
</gene>
<keyword evidence="3" id="KW-1185">Reference proteome</keyword>
<dbReference type="InterPro" id="IPR010982">
    <property type="entry name" value="Lambda_DNA-bd_dom_sf"/>
</dbReference>
<keyword evidence="2" id="KW-0238">DNA-binding</keyword>
<dbReference type="PROSITE" id="PS50943">
    <property type="entry name" value="HTH_CROC1"/>
    <property type="match status" value="1"/>
</dbReference>
<dbReference type="Pfam" id="PF13443">
    <property type="entry name" value="HTH_26"/>
    <property type="match status" value="1"/>
</dbReference>
<dbReference type="EMBL" id="FRCK01000011">
    <property type="protein sequence ID" value="SHM50113.1"/>
    <property type="molecule type" value="Genomic_DNA"/>
</dbReference>
<dbReference type="RefSeq" id="WP_073068148.1">
    <property type="nucleotide sequence ID" value="NZ_FRCK01000011.1"/>
</dbReference>
<dbReference type="InterPro" id="IPR001387">
    <property type="entry name" value="Cro/C1-type_HTH"/>
</dbReference>
<dbReference type="SMART" id="SM00530">
    <property type="entry name" value="HTH_XRE"/>
    <property type="match status" value="1"/>
</dbReference>
<dbReference type="Proteomes" id="UP000184444">
    <property type="component" value="Unassembled WGS sequence"/>
</dbReference>
<proteinExistence type="predicted"/>
<evidence type="ECO:0000259" key="1">
    <source>
        <dbReference type="PROSITE" id="PS50943"/>
    </source>
</evidence>
<dbReference type="CDD" id="cd00093">
    <property type="entry name" value="HTH_XRE"/>
    <property type="match status" value="1"/>
</dbReference>
<name>A0A1M7JB63_9RHOB</name>
<dbReference type="OrthoDB" id="8902678at2"/>
<organism evidence="2 3">
    <name type="scientific">Paracoccus solventivorans</name>
    <dbReference type="NCBI Taxonomy" id="53463"/>
    <lineage>
        <taxon>Bacteria</taxon>
        <taxon>Pseudomonadati</taxon>
        <taxon>Pseudomonadota</taxon>
        <taxon>Alphaproteobacteria</taxon>
        <taxon>Rhodobacterales</taxon>
        <taxon>Paracoccaceae</taxon>
        <taxon>Paracoccus</taxon>
    </lineage>
</organism>
<evidence type="ECO:0000313" key="3">
    <source>
        <dbReference type="Proteomes" id="UP000184444"/>
    </source>
</evidence>
<dbReference type="Gene3D" id="1.10.260.40">
    <property type="entry name" value="lambda repressor-like DNA-binding domains"/>
    <property type="match status" value="1"/>
</dbReference>
<evidence type="ECO:0000313" key="2">
    <source>
        <dbReference type="EMBL" id="SHM50113.1"/>
    </source>
</evidence>
<protein>
    <submittedName>
        <fullName evidence="2">Cro/C1-type HTH DNA-binding domain-containing protein</fullName>
    </submittedName>
</protein>
<dbReference type="SUPFAM" id="SSF47413">
    <property type="entry name" value="lambda repressor-like DNA-binding domains"/>
    <property type="match status" value="1"/>
</dbReference>